<dbReference type="SMART" id="SM00229">
    <property type="entry name" value="RasGEFN"/>
    <property type="match status" value="1"/>
</dbReference>
<dbReference type="Gene3D" id="1.20.870.10">
    <property type="entry name" value="Son of sevenless (SoS) protein Chain: S domain 1"/>
    <property type="match status" value="1"/>
</dbReference>
<evidence type="ECO:0000256" key="1">
    <source>
        <dbReference type="ARBA" id="ARBA00022658"/>
    </source>
</evidence>
<dbReference type="GO" id="GO:0005886">
    <property type="term" value="C:plasma membrane"/>
    <property type="evidence" value="ECO:0007669"/>
    <property type="project" value="TreeGrafter"/>
</dbReference>
<dbReference type="OMA" id="QISHRIR"/>
<dbReference type="EMBL" id="JAPDFW010000136">
    <property type="protein sequence ID" value="KAJ5066860.1"/>
    <property type="molecule type" value="Genomic_DNA"/>
</dbReference>
<dbReference type="PANTHER" id="PTHR23113">
    <property type="entry name" value="GUANINE NUCLEOTIDE EXCHANGE FACTOR"/>
    <property type="match status" value="1"/>
</dbReference>
<organism evidence="5 6">
    <name type="scientific">Anaeramoeba ignava</name>
    <name type="common">Anaerobic marine amoeba</name>
    <dbReference type="NCBI Taxonomy" id="1746090"/>
    <lineage>
        <taxon>Eukaryota</taxon>
        <taxon>Metamonada</taxon>
        <taxon>Anaeramoebidae</taxon>
        <taxon>Anaeramoeba</taxon>
    </lineage>
</organism>
<dbReference type="OrthoDB" id="546434at2759"/>
<evidence type="ECO:0000259" key="3">
    <source>
        <dbReference type="PROSITE" id="PS50009"/>
    </source>
</evidence>
<dbReference type="SUPFAM" id="SSF48366">
    <property type="entry name" value="Ras GEF"/>
    <property type="match status" value="2"/>
</dbReference>
<dbReference type="CDD" id="cd00155">
    <property type="entry name" value="RasGEF"/>
    <property type="match status" value="1"/>
</dbReference>
<comment type="caution">
    <text evidence="5">The sequence shown here is derived from an EMBL/GenBank/DDBJ whole genome shotgun (WGS) entry which is preliminary data.</text>
</comment>
<evidence type="ECO:0000313" key="6">
    <source>
        <dbReference type="Proteomes" id="UP001149090"/>
    </source>
</evidence>
<feature type="domain" description="Ras-GEF" evidence="3">
    <location>
        <begin position="398"/>
        <end position="630"/>
    </location>
</feature>
<accession>A0A9Q0L8U0</accession>
<name>A0A9Q0L8U0_ANAIG</name>
<dbReference type="PANTHER" id="PTHR23113:SF370">
    <property type="entry name" value="RAS GUANINE NUCLEOTIDE EXCHANGE FACTOR P"/>
    <property type="match status" value="1"/>
</dbReference>
<feature type="domain" description="N-terminal Ras-GEF" evidence="4">
    <location>
        <begin position="234"/>
        <end position="365"/>
    </location>
</feature>
<dbReference type="SMART" id="SM00147">
    <property type="entry name" value="RasGEF"/>
    <property type="match status" value="2"/>
</dbReference>
<dbReference type="PROSITE" id="PS50212">
    <property type="entry name" value="RASGEF_NTER"/>
    <property type="match status" value="1"/>
</dbReference>
<dbReference type="Pfam" id="PF00618">
    <property type="entry name" value="RasGEF_N"/>
    <property type="match status" value="1"/>
</dbReference>
<dbReference type="PROSITE" id="PS50009">
    <property type="entry name" value="RASGEF_CAT"/>
    <property type="match status" value="2"/>
</dbReference>
<protein>
    <submittedName>
        <fullName evidence="5">Guanine nucleotide exchange factor</fullName>
    </submittedName>
</protein>
<dbReference type="InterPro" id="IPR023578">
    <property type="entry name" value="Ras_GEF_dom_sf"/>
</dbReference>
<dbReference type="AlphaFoldDB" id="A0A9Q0L8U0"/>
<evidence type="ECO:0000256" key="2">
    <source>
        <dbReference type="PROSITE-ProRule" id="PRU00168"/>
    </source>
</evidence>
<dbReference type="InterPro" id="IPR000651">
    <property type="entry name" value="Ras-like_Gua-exchang_fac_N"/>
</dbReference>
<dbReference type="GO" id="GO:0007265">
    <property type="term" value="P:Ras protein signal transduction"/>
    <property type="evidence" value="ECO:0007669"/>
    <property type="project" value="TreeGrafter"/>
</dbReference>
<gene>
    <name evidence="5" type="ORF">M0811_03204</name>
</gene>
<proteinExistence type="predicted"/>
<dbReference type="GO" id="GO:0005085">
    <property type="term" value="F:guanyl-nucleotide exchange factor activity"/>
    <property type="evidence" value="ECO:0007669"/>
    <property type="project" value="UniProtKB-KW"/>
</dbReference>
<keyword evidence="6" id="KW-1185">Reference proteome</keyword>
<reference evidence="5" key="1">
    <citation type="submission" date="2022-10" db="EMBL/GenBank/DDBJ databases">
        <title>Novel sulphate-reducing endosymbionts in the free-living metamonad Anaeramoeba.</title>
        <authorList>
            <person name="Jerlstrom-Hultqvist J."/>
            <person name="Cepicka I."/>
            <person name="Gallot-Lavallee L."/>
            <person name="Salas-Leiva D."/>
            <person name="Curtis B.A."/>
            <person name="Zahonova K."/>
            <person name="Pipaliya S."/>
            <person name="Dacks J."/>
            <person name="Roger A.J."/>
        </authorList>
    </citation>
    <scope>NUCLEOTIDE SEQUENCE</scope>
    <source>
        <strain evidence="5">BMAN</strain>
    </source>
</reference>
<dbReference type="InterPro" id="IPR008937">
    <property type="entry name" value="Ras-like_GEF"/>
</dbReference>
<feature type="domain" description="Ras-GEF" evidence="3">
    <location>
        <begin position="1"/>
        <end position="176"/>
    </location>
</feature>
<dbReference type="CDD" id="cd06224">
    <property type="entry name" value="REM"/>
    <property type="match status" value="1"/>
</dbReference>
<dbReference type="Proteomes" id="UP001149090">
    <property type="component" value="Unassembled WGS sequence"/>
</dbReference>
<evidence type="ECO:0000259" key="4">
    <source>
        <dbReference type="PROSITE" id="PS50212"/>
    </source>
</evidence>
<dbReference type="InterPro" id="IPR001895">
    <property type="entry name" value="RASGEF_cat_dom"/>
</dbReference>
<dbReference type="InterPro" id="IPR036964">
    <property type="entry name" value="RASGEF_cat_dom_sf"/>
</dbReference>
<dbReference type="Pfam" id="PF00617">
    <property type="entry name" value="RasGEF"/>
    <property type="match status" value="2"/>
</dbReference>
<evidence type="ECO:0000313" key="5">
    <source>
        <dbReference type="EMBL" id="KAJ5066860.1"/>
    </source>
</evidence>
<dbReference type="Gene3D" id="1.10.840.10">
    <property type="entry name" value="Ras guanine-nucleotide exchange factors catalytic domain"/>
    <property type="match status" value="2"/>
</dbReference>
<dbReference type="PROSITE" id="PS00720">
    <property type="entry name" value="RASGEF"/>
    <property type="match status" value="1"/>
</dbReference>
<keyword evidence="1 2" id="KW-0344">Guanine-nucleotide releasing factor</keyword>
<dbReference type="InterPro" id="IPR019804">
    <property type="entry name" value="Ras_G-nucl-exch_fac_CS"/>
</dbReference>
<sequence length="638" mass="75551">MFQIVNHDKIKTRTSLLSKTISLIQECYNLNNFFSVFALSSALQNDQIYRLRQTWEGLTISERRKCNKLFHFVSSANNYRKYRLRIKECALPSIPFLDLSLYDISLLYMKYPTLIDRKSIVDFAKLHQINQIMIFLRSFNKQYSSPKNENIQNQLKNIPLIPFETISQISQSMEPRSTETKDRFLTDQCWTNLLRKSVSSTHFMMEDETNYGQDFLDKEDSEEDIIIIFDPEKNKWHVRAGTVQMLVKLLTKESATDPAYLKQFLLTYRSFSTPTEFLNLLIQRFYEQPSRYLDNHEQENFHKKQNITRLKIISIINQWIKSHFYDFTNDPSLQKEISNFLDEAIELEIFKKPAQHVKSMIAKQFESREKKVIISVSKEIPKPILPKSLTSFKTLDIHHEELARQLTLIEFDLFCAIEPKECLSEGWLKKDKEIRSPNIVKFTKFFNQVGLWAATEILKCEKLRDRVQTITYFIKVEKKCREFHNFNTVQEIIAGLEVSPIYRLKKTWESVPEKIFRIHEQLISLMSLEDNYKGFRDAIQNENPPCIPYLGVYFTDLVFLGSGNKDTLPSKNGTKELVNFEKCRKISKVIETIQQYQQFPYFFQPVKEIRQFIESSVSNVFDETEMFERSFQFEAKKN</sequence>